<keyword evidence="1" id="KW-0805">Transcription regulation</keyword>
<reference evidence="5" key="2">
    <citation type="submission" date="2020-09" db="EMBL/GenBank/DDBJ databases">
        <authorList>
            <person name="Sun Q."/>
            <person name="Zhou Y."/>
        </authorList>
    </citation>
    <scope>NUCLEOTIDE SEQUENCE</scope>
    <source>
        <strain evidence="5">CGMCC 1.12987</strain>
    </source>
</reference>
<keyword evidence="3" id="KW-0804">Transcription</keyword>
<dbReference type="Pfam" id="PF12833">
    <property type="entry name" value="HTH_18"/>
    <property type="match status" value="1"/>
</dbReference>
<dbReference type="SMART" id="SM00342">
    <property type="entry name" value="HTH_ARAC"/>
    <property type="match status" value="1"/>
</dbReference>
<evidence type="ECO:0000313" key="6">
    <source>
        <dbReference type="Proteomes" id="UP000644756"/>
    </source>
</evidence>
<keyword evidence="6" id="KW-1185">Reference proteome</keyword>
<feature type="domain" description="HTH araC/xylS-type" evidence="4">
    <location>
        <begin position="185"/>
        <end position="283"/>
    </location>
</feature>
<dbReference type="SUPFAM" id="SSF51215">
    <property type="entry name" value="Regulatory protein AraC"/>
    <property type="match status" value="1"/>
</dbReference>
<reference evidence="5" key="1">
    <citation type="journal article" date="2014" name="Int. J. Syst. Evol. Microbiol.">
        <title>Complete genome sequence of Corynebacterium casei LMG S-19264T (=DSM 44701T), isolated from a smear-ripened cheese.</title>
        <authorList>
            <consortium name="US DOE Joint Genome Institute (JGI-PGF)"/>
            <person name="Walter F."/>
            <person name="Albersmeier A."/>
            <person name="Kalinowski J."/>
            <person name="Ruckert C."/>
        </authorList>
    </citation>
    <scope>NUCLEOTIDE SEQUENCE</scope>
    <source>
        <strain evidence="5">CGMCC 1.12987</strain>
    </source>
</reference>
<evidence type="ECO:0000313" key="5">
    <source>
        <dbReference type="EMBL" id="GGG17456.1"/>
    </source>
</evidence>
<evidence type="ECO:0000256" key="2">
    <source>
        <dbReference type="ARBA" id="ARBA00023125"/>
    </source>
</evidence>
<evidence type="ECO:0000256" key="1">
    <source>
        <dbReference type="ARBA" id="ARBA00023015"/>
    </source>
</evidence>
<dbReference type="Proteomes" id="UP000644756">
    <property type="component" value="Unassembled WGS sequence"/>
</dbReference>
<dbReference type="SUPFAM" id="SSF46689">
    <property type="entry name" value="Homeodomain-like"/>
    <property type="match status" value="1"/>
</dbReference>
<dbReference type="PANTHER" id="PTHR43280">
    <property type="entry name" value="ARAC-FAMILY TRANSCRIPTIONAL REGULATOR"/>
    <property type="match status" value="1"/>
</dbReference>
<dbReference type="InterPro" id="IPR009057">
    <property type="entry name" value="Homeodomain-like_sf"/>
</dbReference>
<dbReference type="InterPro" id="IPR018062">
    <property type="entry name" value="HTH_AraC-typ_CS"/>
</dbReference>
<dbReference type="InterPro" id="IPR037923">
    <property type="entry name" value="HTH-like"/>
</dbReference>
<accession>A0A917G1K1</accession>
<protein>
    <recommendedName>
        <fullName evidence="4">HTH araC/xylS-type domain-containing protein</fullName>
    </recommendedName>
</protein>
<dbReference type="PROSITE" id="PS00041">
    <property type="entry name" value="HTH_ARAC_FAMILY_1"/>
    <property type="match status" value="1"/>
</dbReference>
<dbReference type="InterPro" id="IPR018060">
    <property type="entry name" value="HTH_AraC"/>
</dbReference>
<dbReference type="InterPro" id="IPR020449">
    <property type="entry name" value="Tscrpt_reg_AraC-type_HTH"/>
</dbReference>
<dbReference type="Gene3D" id="1.10.10.60">
    <property type="entry name" value="Homeodomain-like"/>
    <property type="match status" value="2"/>
</dbReference>
<dbReference type="Gene3D" id="2.60.120.280">
    <property type="entry name" value="Regulatory protein AraC"/>
    <property type="match status" value="1"/>
</dbReference>
<evidence type="ECO:0000256" key="3">
    <source>
        <dbReference type="ARBA" id="ARBA00023163"/>
    </source>
</evidence>
<dbReference type="PROSITE" id="PS01124">
    <property type="entry name" value="HTH_ARAC_FAMILY_2"/>
    <property type="match status" value="1"/>
</dbReference>
<sequence>MMSFTTVPLLTFLSPPLPYFIESDRKCYEVGEAHPSRSNMGTFDLLYVRSGGLHIVEGDKSWTLGPGQLLILRPDTLHYSNQTCTERTEFDWVHFQTAGDWEESAAAQEATLRGDHYIYAIRLPKTMTLTSPEAASSLFDRLQEAAGGTAASAFWQRQQLFLQLLRLIDEDWRSIAAPTAVGVAERAATYLKRNYQLQVTNTGLGGELQLHPNYIARCMIEVYGITPQQYLLHYRMDQAKLMLIKTDWPVARIAEETGFRQTPHFSRTFSEHTGISPLQYRKQYTNDTP</sequence>
<dbReference type="PANTHER" id="PTHR43280:SF30">
    <property type="entry name" value="MMSAB OPERON REGULATORY PROTEIN"/>
    <property type="match status" value="1"/>
</dbReference>
<dbReference type="EMBL" id="BMGR01000013">
    <property type="protein sequence ID" value="GGG17456.1"/>
    <property type="molecule type" value="Genomic_DNA"/>
</dbReference>
<organism evidence="5 6">
    <name type="scientific">Paenibacillus abyssi</name>
    <dbReference type="NCBI Taxonomy" id="1340531"/>
    <lineage>
        <taxon>Bacteria</taxon>
        <taxon>Bacillati</taxon>
        <taxon>Bacillota</taxon>
        <taxon>Bacilli</taxon>
        <taxon>Bacillales</taxon>
        <taxon>Paenibacillaceae</taxon>
        <taxon>Paenibacillus</taxon>
    </lineage>
</organism>
<dbReference type="AlphaFoldDB" id="A0A917G1K1"/>
<comment type="caution">
    <text evidence="5">The sequence shown here is derived from an EMBL/GenBank/DDBJ whole genome shotgun (WGS) entry which is preliminary data.</text>
</comment>
<name>A0A917G1K1_9BACL</name>
<evidence type="ECO:0000259" key="4">
    <source>
        <dbReference type="PROSITE" id="PS01124"/>
    </source>
</evidence>
<dbReference type="RefSeq" id="WP_229725463.1">
    <property type="nucleotide sequence ID" value="NZ_BMGR01000013.1"/>
</dbReference>
<proteinExistence type="predicted"/>
<dbReference type="GO" id="GO:0003700">
    <property type="term" value="F:DNA-binding transcription factor activity"/>
    <property type="evidence" value="ECO:0007669"/>
    <property type="project" value="InterPro"/>
</dbReference>
<gene>
    <name evidence="5" type="ORF">GCM10010916_37880</name>
</gene>
<dbReference type="PRINTS" id="PR00032">
    <property type="entry name" value="HTHARAC"/>
</dbReference>
<dbReference type="GO" id="GO:0043565">
    <property type="term" value="F:sequence-specific DNA binding"/>
    <property type="evidence" value="ECO:0007669"/>
    <property type="project" value="InterPro"/>
</dbReference>
<keyword evidence="2" id="KW-0238">DNA-binding</keyword>